<proteinExistence type="inferred from homology"/>
<dbReference type="NCBIfam" id="TIGR01251">
    <property type="entry name" value="ribP_PPkin"/>
    <property type="match status" value="1"/>
</dbReference>
<dbReference type="AlphaFoldDB" id="A0A7J4JI26"/>
<evidence type="ECO:0000256" key="7">
    <source>
        <dbReference type="ARBA" id="ARBA00022741"/>
    </source>
</evidence>
<dbReference type="HAMAP" id="MF_00583_B">
    <property type="entry name" value="RibP_PPkinase_B"/>
    <property type="match status" value="1"/>
</dbReference>
<dbReference type="SUPFAM" id="SSF53271">
    <property type="entry name" value="PRTase-like"/>
    <property type="match status" value="1"/>
</dbReference>
<organism evidence="13 15">
    <name type="scientific">Candidatus Iainarchaeum sp</name>
    <dbReference type="NCBI Taxonomy" id="3101447"/>
    <lineage>
        <taxon>Archaea</taxon>
        <taxon>Candidatus Iainarchaeota</taxon>
        <taxon>Candidatus Iainarchaeia</taxon>
        <taxon>Candidatus Iainarchaeales</taxon>
        <taxon>Candidatus Iainarchaeaceae</taxon>
        <taxon>Candidatus Iainarchaeum</taxon>
    </lineage>
</organism>
<evidence type="ECO:0000256" key="6">
    <source>
        <dbReference type="ARBA" id="ARBA00022727"/>
    </source>
</evidence>
<dbReference type="EMBL" id="JAGVWE010000003">
    <property type="protein sequence ID" value="MBS3062859.1"/>
    <property type="molecule type" value="Genomic_DNA"/>
</dbReference>
<evidence type="ECO:0000256" key="3">
    <source>
        <dbReference type="ARBA" id="ARBA00013247"/>
    </source>
</evidence>
<dbReference type="InterPro" id="IPR037515">
    <property type="entry name" value="Rib-P_diPkinase_bac"/>
</dbReference>
<evidence type="ECO:0000256" key="9">
    <source>
        <dbReference type="ARBA" id="ARBA00022840"/>
    </source>
</evidence>
<dbReference type="GO" id="GO:0006164">
    <property type="term" value="P:purine nucleotide biosynthetic process"/>
    <property type="evidence" value="ECO:0007669"/>
    <property type="project" value="TreeGrafter"/>
</dbReference>
<comment type="catalytic activity">
    <reaction evidence="11">
        <text>D-ribose 5-phosphate + ATP = 5-phospho-alpha-D-ribose 1-diphosphate + AMP + H(+)</text>
        <dbReference type="Rhea" id="RHEA:15609"/>
        <dbReference type="ChEBI" id="CHEBI:15378"/>
        <dbReference type="ChEBI" id="CHEBI:30616"/>
        <dbReference type="ChEBI" id="CHEBI:58017"/>
        <dbReference type="ChEBI" id="CHEBI:78346"/>
        <dbReference type="ChEBI" id="CHEBI:456215"/>
        <dbReference type="EC" id="2.7.6.1"/>
    </reaction>
</comment>
<dbReference type="InterPro" id="IPR000836">
    <property type="entry name" value="PRTase_dom"/>
</dbReference>
<reference evidence="13" key="1">
    <citation type="journal article" date="2020" name="bioRxiv">
        <title>A rank-normalized archaeal taxonomy based on genome phylogeny resolves widespread incomplete and uneven classifications.</title>
        <authorList>
            <person name="Rinke C."/>
            <person name="Chuvochina M."/>
            <person name="Mussig A.J."/>
            <person name="Chaumeil P.-A."/>
            <person name="Waite D.W."/>
            <person name="Whitman W.B."/>
            <person name="Parks D.H."/>
            <person name="Hugenholtz P."/>
        </authorList>
    </citation>
    <scope>NUCLEOTIDE SEQUENCE</scope>
    <source>
        <strain evidence="13">UBA10219</strain>
    </source>
</reference>
<dbReference type="InterPro" id="IPR029099">
    <property type="entry name" value="Pribosyltran_N"/>
</dbReference>
<dbReference type="CDD" id="cd06223">
    <property type="entry name" value="PRTases_typeI"/>
    <property type="match status" value="1"/>
</dbReference>
<accession>A0A7J4JI26</accession>
<dbReference type="FunFam" id="3.40.50.2020:FF:000001">
    <property type="entry name" value="Ribose-phosphate pyrophosphokinase"/>
    <property type="match status" value="1"/>
</dbReference>
<dbReference type="GO" id="GO:0005737">
    <property type="term" value="C:cytoplasm"/>
    <property type="evidence" value="ECO:0007669"/>
    <property type="project" value="TreeGrafter"/>
</dbReference>
<keyword evidence="8 13" id="KW-0418">Kinase</keyword>
<dbReference type="EC" id="2.7.6.1" evidence="3"/>
<evidence type="ECO:0000313" key="14">
    <source>
        <dbReference type="EMBL" id="MBS3062859.1"/>
    </source>
</evidence>
<dbReference type="InterPro" id="IPR005946">
    <property type="entry name" value="Rib-P_diPkinase"/>
</dbReference>
<comment type="cofactor">
    <cofactor evidence="1">
        <name>Mg(2+)</name>
        <dbReference type="ChEBI" id="CHEBI:18420"/>
    </cofactor>
</comment>
<dbReference type="InterPro" id="IPR029057">
    <property type="entry name" value="PRTase-like"/>
</dbReference>
<dbReference type="GO" id="GO:0005524">
    <property type="term" value="F:ATP binding"/>
    <property type="evidence" value="ECO:0007669"/>
    <property type="project" value="UniProtKB-KW"/>
</dbReference>
<dbReference type="GO" id="GO:0016301">
    <property type="term" value="F:kinase activity"/>
    <property type="evidence" value="ECO:0007669"/>
    <property type="project" value="UniProtKB-KW"/>
</dbReference>
<keyword evidence="4" id="KW-0808">Transferase</keyword>
<reference evidence="14" key="3">
    <citation type="submission" date="2021-05" db="EMBL/GenBank/DDBJ databases">
        <title>Protein family content uncovers lineage relationships and bacterial pathway maintenance mechanisms in DPANN archaea.</title>
        <authorList>
            <person name="Castelle C.J."/>
            <person name="Meheust R."/>
            <person name="Jaffe A.L."/>
            <person name="Seitz K."/>
            <person name="Gong X."/>
            <person name="Baker B.J."/>
            <person name="Banfield J.F."/>
        </authorList>
    </citation>
    <scope>NUCLEOTIDE SEQUENCE</scope>
    <source>
        <strain evidence="14">RIFCSPLOWO2_01_FULL_58_19</strain>
    </source>
</reference>
<evidence type="ECO:0000256" key="8">
    <source>
        <dbReference type="ARBA" id="ARBA00022777"/>
    </source>
</evidence>
<evidence type="ECO:0000259" key="12">
    <source>
        <dbReference type="Pfam" id="PF13793"/>
    </source>
</evidence>
<keyword evidence="5" id="KW-0479">Metal-binding</keyword>
<dbReference type="NCBIfam" id="NF002320">
    <property type="entry name" value="PRK01259.1"/>
    <property type="match status" value="1"/>
</dbReference>
<reference evidence="14" key="2">
    <citation type="submission" date="2021-03" db="EMBL/GenBank/DDBJ databases">
        <authorList>
            <person name="Jaffe A."/>
        </authorList>
    </citation>
    <scope>NUCLEOTIDE SEQUENCE</scope>
    <source>
        <strain evidence="14">RIFCSPLOWO2_01_FULL_58_19</strain>
    </source>
</reference>
<keyword evidence="10" id="KW-0460">Magnesium</keyword>
<dbReference type="SMART" id="SM01400">
    <property type="entry name" value="Pribosyltran_N"/>
    <property type="match status" value="1"/>
</dbReference>
<dbReference type="PANTHER" id="PTHR10210:SF41">
    <property type="entry name" value="RIBOSE-PHOSPHATE PYROPHOSPHOKINASE 1, CHLOROPLASTIC"/>
    <property type="match status" value="1"/>
</dbReference>
<evidence type="ECO:0000256" key="2">
    <source>
        <dbReference type="ARBA" id="ARBA00004996"/>
    </source>
</evidence>
<dbReference type="PANTHER" id="PTHR10210">
    <property type="entry name" value="RIBOSE-PHOSPHATE DIPHOSPHOKINASE FAMILY MEMBER"/>
    <property type="match status" value="1"/>
</dbReference>
<dbReference type="GO" id="GO:0004749">
    <property type="term" value="F:ribose phosphate diphosphokinase activity"/>
    <property type="evidence" value="ECO:0007669"/>
    <property type="project" value="UniProtKB-EC"/>
</dbReference>
<dbReference type="Proteomes" id="UP000678237">
    <property type="component" value="Unassembled WGS sequence"/>
</dbReference>
<keyword evidence="9" id="KW-0067">ATP-binding</keyword>
<dbReference type="EMBL" id="DUGH01000062">
    <property type="protein sequence ID" value="HIH16259.1"/>
    <property type="molecule type" value="Genomic_DNA"/>
</dbReference>
<dbReference type="GO" id="GO:0006015">
    <property type="term" value="P:5-phosphoribose 1-diphosphate biosynthetic process"/>
    <property type="evidence" value="ECO:0007669"/>
    <property type="project" value="TreeGrafter"/>
</dbReference>
<evidence type="ECO:0000256" key="4">
    <source>
        <dbReference type="ARBA" id="ARBA00022679"/>
    </source>
</evidence>
<evidence type="ECO:0000256" key="11">
    <source>
        <dbReference type="ARBA" id="ARBA00049535"/>
    </source>
</evidence>
<dbReference type="Pfam" id="PF13793">
    <property type="entry name" value="Pribosyltran_N"/>
    <property type="match status" value="1"/>
</dbReference>
<evidence type="ECO:0000313" key="15">
    <source>
        <dbReference type="Proteomes" id="UP000564964"/>
    </source>
</evidence>
<dbReference type="Gene3D" id="3.40.50.2020">
    <property type="match status" value="2"/>
</dbReference>
<evidence type="ECO:0000256" key="10">
    <source>
        <dbReference type="ARBA" id="ARBA00022842"/>
    </source>
</evidence>
<keyword evidence="6" id="KW-0545">Nucleotide biosynthesis</keyword>
<dbReference type="Proteomes" id="UP000564964">
    <property type="component" value="Unassembled WGS sequence"/>
</dbReference>
<dbReference type="GO" id="GO:0000287">
    <property type="term" value="F:magnesium ion binding"/>
    <property type="evidence" value="ECO:0007669"/>
    <property type="project" value="InterPro"/>
</dbReference>
<evidence type="ECO:0000313" key="13">
    <source>
        <dbReference type="EMBL" id="HIH16259.1"/>
    </source>
</evidence>
<dbReference type="GO" id="GO:0002189">
    <property type="term" value="C:ribose phosphate diphosphokinase complex"/>
    <property type="evidence" value="ECO:0007669"/>
    <property type="project" value="TreeGrafter"/>
</dbReference>
<feature type="domain" description="Ribose-phosphate pyrophosphokinase N-terminal" evidence="12">
    <location>
        <begin position="7"/>
        <end position="121"/>
    </location>
</feature>
<keyword evidence="7" id="KW-0547">Nucleotide-binding</keyword>
<evidence type="ECO:0000256" key="1">
    <source>
        <dbReference type="ARBA" id="ARBA00001946"/>
    </source>
</evidence>
<dbReference type="Pfam" id="PF14572">
    <property type="entry name" value="Pribosyl_synth"/>
    <property type="match status" value="1"/>
</dbReference>
<comment type="caution">
    <text evidence="13">The sequence shown here is derived from an EMBL/GenBank/DDBJ whole genome shotgun (WGS) entry which is preliminary data.</text>
</comment>
<gene>
    <name evidence="13" type="ORF">HA252_02540</name>
    <name evidence="14" type="ORF">J4203_03225</name>
</gene>
<evidence type="ECO:0000256" key="5">
    <source>
        <dbReference type="ARBA" id="ARBA00022723"/>
    </source>
</evidence>
<sequence length="316" mass="34553">MAEPLLFFTGNSNPELAKEIASHLKARLGDATVTKFQNGETYARFNQSVRGKDIFILQSLCEPVNDNLMELLVLADAAKRSSAETINAVIPWYGYSLQDRQTQPREPITAKLVANLLQTAGINRILTMDLHVGQIQGFFDIPVDHVTAIPLFADYLKKQKLHNPVVVSPDAGGTKRARILAKELNAPIAMIDKRRPKPGEAEIMNVVGEVNGKTCIVVDDIVNSGSTLAPVSKALLARGATGIYICATHPILCGPAVQRLKETQAKEIVLTNTIPVSKEKRLPNVRILSVGKLLADAIQMMHAHKSLSDKFEQPLQ</sequence>
<comment type="pathway">
    <text evidence="2">Metabolic intermediate biosynthesis; 5-phospho-alpha-D-ribose 1-diphosphate biosynthesis; 5-phospho-alpha-D-ribose 1-diphosphate from D-ribose 5-phosphate (route I): step 1/1.</text>
</comment>
<protein>
    <recommendedName>
        <fullName evidence="3">ribose-phosphate diphosphokinase</fullName>
        <ecNumber evidence="3">2.7.6.1</ecNumber>
    </recommendedName>
</protein>
<name>A0A7J4JI26_9ARCH</name>